<dbReference type="GeneID" id="54349517"/>
<sequence>MIKAHRTDLHHNTLKVPKSDIEVVKGLKSRERTAIIRMGLNIIPTVELERIKSLLLNGAQ</sequence>
<name>A0A6A5RTE5_9PLEO</name>
<organism evidence="1 2">
    <name type="scientific">Didymella exigua CBS 183.55</name>
    <dbReference type="NCBI Taxonomy" id="1150837"/>
    <lineage>
        <taxon>Eukaryota</taxon>
        <taxon>Fungi</taxon>
        <taxon>Dikarya</taxon>
        <taxon>Ascomycota</taxon>
        <taxon>Pezizomycotina</taxon>
        <taxon>Dothideomycetes</taxon>
        <taxon>Pleosporomycetidae</taxon>
        <taxon>Pleosporales</taxon>
        <taxon>Pleosporineae</taxon>
        <taxon>Didymellaceae</taxon>
        <taxon>Didymella</taxon>
    </lineage>
</organism>
<dbReference type="AlphaFoldDB" id="A0A6A5RTE5"/>
<evidence type="ECO:0000313" key="1">
    <source>
        <dbReference type="EMBL" id="KAF1930288.1"/>
    </source>
</evidence>
<keyword evidence="2" id="KW-1185">Reference proteome</keyword>
<dbReference type="RefSeq" id="XP_033450536.1">
    <property type="nucleotide sequence ID" value="XM_033591849.1"/>
</dbReference>
<reference evidence="1" key="1">
    <citation type="journal article" date="2020" name="Stud. Mycol.">
        <title>101 Dothideomycetes genomes: a test case for predicting lifestyles and emergence of pathogens.</title>
        <authorList>
            <person name="Haridas S."/>
            <person name="Albert R."/>
            <person name="Binder M."/>
            <person name="Bloem J."/>
            <person name="Labutti K."/>
            <person name="Salamov A."/>
            <person name="Andreopoulos B."/>
            <person name="Baker S."/>
            <person name="Barry K."/>
            <person name="Bills G."/>
            <person name="Bluhm B."/>
            <person name="Cannon C."/>
            <person name="Castanera R."/>
            <person name="Culley D."/>
            <person name="Daum C."/>
            <person name="Ezra D."/>
            <person name="Gonzalez J."/>
            <person name="Henrissat B."/>
            <person name="Kuo A."/>
            <person name="Liang C."/>
            <person name="Lipzen A."/>
            <person name="Lutzoni F."/>
            <person name="Magnuson J."/>
            <person name="Mondo S."/>
            <person name="Nolan M."/>
            <person name="Ohm R."/>
            <person name="Pangilinan J."/>
            <person name="Park H.-J."/>
            <person name="Ramirez L."/>
            <person name="Alfaro M."/>
            <person name="Sun H."/>
            <person name="Tritt A."/>
            <person name="Yoshinaga Y."/>
            <person name="Zwiers L.-H."/>
            <person name="Turgeon B."/>
            <person name="Goodwin S."/>
            <person name="Spatafora J."/>
            <person name="Crous P."/>
            <person name="Grigoriev I."/>
        </authorList>
    </citation>
    <scope>NUCLEOTIDE SEQUENCE</scope>
    <source>
        <strain evidence="1">CBS 183.55</strain>
    </source>
</reference>
<protein>
    <submittedName>
        <fullName evidence="1">Uncharacterized protein</fullName>
    </submittedName>
</protein>
<gene>
    <name evidence="1" type="ORF">M421DRAFT_418603</name>
</gene>
<dbReference type="EMBL" id="ML978963">
    <property type="protein sequence ID" value="KAF1930288.1"/>
    <property type="molecule type" value="Genomic_DNA"/>
</dbReference>
<proteinExistence type="predicted"/>
<dbReference type="Proteomes" id="UP000800082">
    <property type="component" value="Unassembled WGS sequence"/>
</dbReference>
<dbReference type="OrthoDB" id="244097at2759"/>
<evidence type="ECO:0000313" key="2">
    <source>
        <dbReference type="Proteomes" id="UP000800082"/>
    </source>
</evidence>
<accession>A0A6A5RTE5</accession>